<gene>
    <name evidence="9" type="primary">cysC</name>
    <name evidence="9" type="ORF">L0C25_07345</name>
</gene>
<dbReference type="GO" id="GO:0004020">
    <property type="term" value="F:adenylylsulfate kinase activity"/>
    <property type="evidence" value="ECO:0007669"/>
    <property type="project" value="UniProtKB-EC"/>
</dbReference>
<feature type="domain" description="APS kinase" evidence="8">
    <location>
        <begin position="224"/>
        <end position="377"/>
    </location>
</feature>
<evidence type="ECO:0000256" key="2">
    <source>
        <dbReference type="ARBA" id="ARBA00002632"/>
    </source>
</evidence>
<evidence type="ECO:0000256" key="4">
    <source>
        <dbReference type="ARBA" id="ARBA00012121"/>
    </source>
</evidence>
<evidence type="ECO:0000256" key="5">
    <source>
        <dbReference type="ARBA" id="ARBA00022679"/>
    </source>
</evidence>
<dbReference type="GO" id="GO:0010134">
    <property type="term" value="P:sulfate assimilation via adenylyl sulfate reduction"/>
    <property type="evidence" value="ECO:0007669"/>
    <property type="project" value="TreeGrafter"/>
</dbReference>
<evidence type="ECO:0000259" key="8">
    <source>
        <dbReference type="Pfam" id="PF01583"/>
    </source>
</evidence>
<dbReference type="GO" id="GO:0005524">
    <property type="term" value="F:ATP binding"/>
    <property type="evidence" value="ECO:0007669"/>
    <property type="project" value="UniProtKB-KW"/>
</dbReference>
<dbReference type="PANTHER" id="PTHR42700:SF1">
    <property type="entry name" value="SULFATE ADENYLYLTRANSFERASE"/>
    <property type="match status" value="1"/>
</dbReference>
<proteinExistence type="predicted"/>
<accession>A0AA46YMW1</accession>
<dbReference type="EMBL" id="CP094970">
    <property type="protein sequence ID" value="UYM06881.1"/>
    <property type="molecule type" value="Genomic_DNA"/>
</dbReference>
<name>A0AA46YMW1_9ACTN</name>
<dbReference type="EC" id="2.7.1.25" evidence="4"/>
<keyword evidence="6" id="KW-0547">Nucleotide-binding</keyword>
<dbReference type="NCBIfam" id="NF003013">
    <property type="entry name" value="PRK03846.1"/>
    <property type="match status" value="1"/>
</dbReference>
<evidence type="ECO:0000256" key="3">
    <source>
        <dbReference type="ARBA" id="ARBA00004806"/>
    </source>
</evidence>
<sequence length="405" mass="42707">MTRPQWTPTPRELADLELQLTGALPGHDGFSVTTTGDFAESVDDAVELIDPEGVPLALLSVDAREPADGATTLTGSVEALSPNEFGAFRRYHRSPADVRAEHADAFAVPVVAPPTLADVAAINARADQTAKTPLLLAYTGPGTPHGVSAPALVRTTLAAARDIPGAVVVAVAVAARDDADADVRFRAGVAAAYADETLTLAAEGERSAAVEAIRRHDHPPRSERGLVIFFTGLSGSGKSTLARALYDLIVERGERTVTSLDGDVVRHHLSKGLGFSKEDRETNIARIGWVAAEIARHHGVAICSPIAPFDSTRRLVRQLVDDAGGGFALIHVATPLEECERRDRKGLYAKARAGIIPEFTGISSPYEEPDDALVRVDTTGRTIEDALSDVVKGLTGAGWLGFGNG</sequence>
<dbReference type="PANTHER" id="PTHR42700">
    <property type="entry name" value="SULFATE ADENYLYLTRANSFERASE"/>
    <property type="match status" value="1"/>
</dbReference>
<organism evidence="9 10">
    <name type="scientific">Solicola gregarius</name>
    <dbReference type="NCBI Taxonomy" id="2908642"/>
    <lineage>
        <taxon>Bacteria</taxon>
        <taxon>Bacillati</taxon>
        <taxon>Actinomycetota</taxon>
        <taxon>Actinomycetes</taxon>
        <taxon>Propionibacteriales</taxon>
        <taxon>Nocardioidaceae</taxon>
        <taxon>Solicola</taxon>
    </lineage>
</organism>
<evidence type="ECO:0000313" key="10">
    <source>
        <dbReference type="Proteomes" id="UP001164390"/>
    </source>
</evidence>
<dbReference type="InterPro" id="IPR059117">
    <property type="entry name" value="APS_kinase_dom"/>
</dbReference>
<dbReference type="InterPro" id="IPR050512">
    <property type="entry name" value="Sulf_AdTrans/APS_kinase"/>
</dbReference>
<evidence type="ECO:0000313" key="9">
    <source>
        <dbReference type="EMBL" id="UYM06881.1"/>
    </source>
</evidence>
<comment type="function">
    <text evidence="2">Catalyzes the synthesis of activated sulfate.</text>
</comment>
<keyword evidence="5 9" id="KW-0808">Transferase</keyword>
<dbReference type="NCBIfam" id="TIGR00455">
    <property type="entry name" value="apsK"/>
    <property type="match status" value="1"/>
</dbReference>
<comment type="catalytic activity">
    <reaction evidence="1">
        <text>adenosine 5'-phosphosulfate + ATP = 3'-phosphoadenylyl sulfate + ADP + H(+)</text>
        <dbReference type="Rhea" id="RHEA:24152"/>
        <dbReference type="ChEBI" id="CHEBI:15378"/>
        <dbReference type="ChEBI" id="CHEBI:30616"/>
        <dbReference type="ChEBI" id="CHEBI:58243"/>
        <dbReference type="ChEBI" id="CHEBI:58339"/>
        <dbReference type="ChEBI" id="CHEBI:456216"/>
        <dbReference type="EC" id="2.7.1.25"/>
    </reaction>
</comment>
<dbReference type="InterPro" id="IPR002891">
    <property type="entry name" value="APS"/>
</dbReference>
<dbReference type="CDD" id="cd02027">
    <property type="entry name" value="APSK"/>
    <property type="match status" value="1"/>
</dbReference>
<keyword evidence="9" id="KW-0418">Kinase</keyword>
<dbReference type="AlphaFoldDB" id="A0AA46YMW1"/>
<dbReference type="SUPFAM" id="SSF52540">
    <property type="entry name" value="P-loop containing nucleoside triphosphate hydrolases"/>
    <property type="match status" value="1"/>
</dbReference>
<dbReference type="Proteomes" id="UP001164390">
    <property type="component" value="Chromosome"/>
</dbReference>
<keyword evidence="7" id="KW-0067">ATP-binding</keyword>
<evidence type="ECO:0000256" key="1">
    <source>
        <dbReference type="ARBA" id="ARBA00001823"/>
    </source>
</evidence>
<dbReference type="GO" id="GO:0019379">
    <property type="term" value="P:sulfate assimilation, phosphoadenylyl sulfate reduction by phosphoadenylyl-sulfate reductase (thioredoxin)"/>
    <property type="evidence" value="ECO:0007669"/>
    <property type="project" value="TreeGrafter"/>
</dbReference>
<dbReference type="GO" id="GO:0004781">
    <property type="term" value="F:sulfate adenylyltransferase (ATP) activity"/>
    <property type="evidence" value="ECO:0007669"/>
    <property type="project" value="TreeGrafter"/>
</dbReference>
<reference evidence="9" key="1">
    <citation type="submission" date="2022-01" db="EMBL/GenBank/DDBJ databases">
        <title>Nocardioidaceae gen. sp. A5X3R13.</title>
        <authorList>
            <person name="Lopez Marin M.A."/>
            <person name="Uhlik O."/>
        </authorList>
    </citation>
    <scope>NUCLEOTIDE SEQUENCE</scope>
    <source>
        <strain evidence="9">A5X3R13</strain>
    </source>
</reference>
<dbReference type="KEGG" id="sgrg:L0C25_07345"/>
<evidence type="ECO:0000256" key="6">
    <source>
        <dbReference type="ARBA" id="ARBA00022741"/>
    </source>
</evidence>
<dbReference type="GO" id="GO:0005737">
    <property type="term" value="C:cytoplasm"/>
    <property type="evidence" value="ECO:0007669"/>
    <property type="project" value="TreeGrafter"/>
</dbReference>
<dbReference type="RefSeq" id="WP_271635808.1">
    <property type="nucleotide sequence ID" value="NZ_CP094970.1"/>
</dbReference>
<evidence type="ECO:0000256" key="7">
    <source>
        <dbReference type="ARBA" id="ARBA00022840"/>
    </source>
</evidence>
<protein>
    <recommendedName>
        <fullName evidence="4">adenylyl-sulfate kinase</fullName>
        <ecNumber evidence="4">2.7.1.25</ecNumber>
    </recommendedName>
</protein>
<dbReference type="Gene3D" id="3.40.50.300">
    <property type="entry name" value="P-loop containing nucleotide triphosphate hydrolases"/>
    <property type="match status" value="1"/>
</dbReference>
<keyword evidence="10" id="KW-1185">Reference proteome</keyword>
<dbReference type="InterPro" id="IPR027417">
    <property type="entry name" value="P-loop_NTPase"/>
</dbReference>
<comment type="pathway">
    <text evidence="3">Sulfur metabolism; hydrogen sulfide biosynthesis; sulfite from sulfate: step 2/3.</text>
</comment>
<dbReference type="Pfam" id="PF01583">
    <property type="entry name" value="APS_kinase"/>
    <property type="match status" value="1"/>
</dbReference>
<dbReference type="FunFam" id="3.40.50.300:FF:000802">
    <property type="entry name" value="Sulfate adenylyltransferase"/>
    <property type="match status" value="1"/>
</dbReference>